<dbReference type="InterPro" id="IPR025662">
    <property type="entry name" value="Sigma_54_int_dom_ATP-bd_1"/>
</dbReference>
<dbReference type="InterPro" id="IPR002078">
    <property type="entry name" value="Sigma_54_int"/>
</dbReference>
<evidence type="ECO:0000256" key="1">
    <source>
        <dbReference type="ARBA" id="ARBA00022741"/>
    </source>
</evidence>
<dbReference type="GO" id="GO:0000156">
    <property type="term" value="F:phosphorelay response regulator activity"/>
    <property type="evidence" value="ECO:0007669"/>
    <property type="project" value="InterPro"/>
</dbReference>
<dbReference type="InterPro" id="IPR025944">
    <property type="entry name" value="Sigma_54_int_dom_CS"/>
</dbReference>
<dbReference type="InterPro" id="IPR035965">
    <property type="entry name" value="PAS-like_dom_sf"/>
</dbReference>
<dbReference type="STRING" id="415015.SAMN05660462_00274"/>
<dbReference type="OrthoDB" id="9803970at2"/>
<keyword evidence="4" id="KW-0804">Transcription</keyword>
<dbReference type="Gene3D" id="3.40.50.300">
    <property type="entry name" value="P-loop containing nucleotide triphosphate hydrolases"/>
    <property type="match status" value="1"/>
</dbReference>
<dbReference type="FunFam" id="3.40.50.300:FF:000006">
    <property type="entry name" value="DNA-binding transcriptional regulator NtrC"/>
    <property type="match status" value="1"/>
</dbReference>
<dbReference type="SUPFAM" id="SSF55785">
    <property type="entry name" value="PYP-like sensor domain (PAS domain)"/>
    <property type="match status" value="1"/>
</dbReference>
<proteinExistence type="predicted"/>
<dbReference type="RefSeq" id="WP_091726164.1">
    <property type="nucleotide sequence ID" value="NZ_FNQE01000002.1"/>
</dbReference>
<dbReference type="Gene3D" id="3.30.450.20">
    <property type="entry name" value="PAS domain"/>
    <property type="match status" value="1"/>
</dbReference>
<dbReference type="Pfam" id="PF06506">
    <property type="entry name" value="PrpR_N"/>
    <property type="match status" value="1"/>
</dbReference>
<dbReference type="PROSITE" id="PS00675">
    <property type="entry name" value="SIGMA54_INTERACT_1"/>
    <property type="match status" value="1"/>
</dbReference>
<dbReference type="GO" id="GO:0005524">
    <property type="term" value="F:ATP binding"/>
    <property type="evidence" value="ECO:0007669"/>
    <property type="project" value="UniProtKB-KW"/>
</dbReference>
<evidence type="ECO:0000313" key="6">
    <source>
        <dbReference type="EMBL" id="SDY54302.1"/>
    </source>
</evidence>
<name>A0A1H3KQ58_9FIRM</name>
<dbReference type="GO" id="GO:0006355">
    <property type="term" value="P:regulation of DNA-templated transcription"/>
    <property type="evidence" value="ECO:0007669"/>
    <property type="project" value="InterPro"/>
</dbReference>
<dbReference type="PANTHER" id="PTHR32071:SF57">
    <property type="entry name" value="C4-DICARBOXYLATE TRANSPORT TRANSCRIPTIONAL REGULATORY PROTEIN DCTD"/>
    <property type="match status" value="1"/>
</dbReference>
<sequence length="661" mass="73917">MHSKIAVISPSSIVTQKMKEEVEKRNLDIVVRQAFTVDAVNEAEELILKGVKIIISRGVTASALRKNLDIPIVDIKHTFFDCYTAYKKARTISDKIAFLATSKGFEHILERSKDLLEGVTIIPINLFEDKEVIDAKLSQLVEMGIEVAIGGLTLEKKVTSLGIKYVMTEADSEALRQAIDEALHLIRIEIEKEARRMELENKYEMINSIFNCVSEGIISYDSNGFITNINNNAIRVLGQQIEGKKINEILTSDIFMEAVQNGESITNEIINSAKTSFVVNIEPVKVDSHIIGAVATLQQSKQIQAVEQKIRHTMLNKGHVSDKTFDDIIGESEKICLTKELAMRYAAVDSTVLILGDTGTGKELFAQSIHNYSNRREAPFVAINCGAFPPSVLESELFGYVKGAFTGALNEGKAGIFELAHRGTIFLDEISETPLDVQIKLLRVIQERKIIRIGDDKVIPIDVRIITASNKDLKKQIKEGLFREDLYYRICVLELKIPSLKERAEDIPGLVRHFIENSKTPVQGITNKAMNMLASAEWPGNIRQLSNIIERLIVICNNGVISSEMVEEAADIVSKESVEIDNNITKIFDEKADNKGQNKNTDVGETMTEVELIKKVLIETRGNRGQAAEKLGISTTTLWRKIKKIDSIDEDFLKRVRYGEI</sequence>
<keyword evidence="6" id="KW-0238">DNA-binding</keyword>
<dbReference type="PRINTS" id="PR01590">
    <property type="entry name" value="HTHFIS"/>
</dbReference>
<protein>
    <submittedName>
        <fullName evidence="6">Transcriptional regulator containing PAS, AAA-type ATPase, and DNA-binding Fis domains</fullName>
    </submittedName>
</protein>
<dbReference type="InterPro" id="IPR003593">
    <property type="entry name" value="AAA+_ATPase"/>
</dbReference>
<dbReference type="InterPro" id="IPR009057">
    <property type="entry name" value="Homeodomain-like_sf"/>
</dbReference>
<evidence type="ECO:0000259" key="5">
    <source>
        <dbReference type="PROSITE" id="PS50045"/>
    </source>
</evidence>
<dbReference type="Gene3D" id="3.40.50.10660">
    <property type="entry name" value="PrpR receptor domain-like"/>
    <property type="match status" value="1"/>
</dbReference>
<dbReference type="PANTHER" id="PTHR32071">
    <property type="entry name" value="TRANSCRIPTIONAL REGULATORY PROTEIN"/>
    <property type="match status" value="1"/>
</dbReference>
<dbReference type="Pfam" id="PF25601">
    <property type="entry name" value="AAA_lid_14"/>
    <property type="match status" value="1"/>
</dbReference>
<dbReference type="Gene3D" id="1.10.10.60">
    <property type="entry name" value="Homeodomain-like"/>
    <property type="match status" value="1"/>
</dbReference>
<keyword evidence="3" id="KW-0805">Transcription regulation</keyword>
<dbReference type="InterPro" id="IPR058031">
    <property type="entry name" value="AAA_lid_NorR"/>
</dbReference>
<dbReference type="CDD" id="cd00009">
    <property type="entry name" value="AAA"/>
    <property type="match status" value="1"/>
</dbReference>
<dbReference type="Proteomes" id="UP000198625">
    <property type="component" value="Unassembled WGS sequence"/>
</dbReference>
<dbReference type="SUPFAM" id="SSF159800">
    <property type="entry name" value="PrpR receptor domain-like"/>
    <property type="match status" value="1"/>
</dbReference>
<gene>
    <name evidence="6" type="ORF">SAMN05660462_00274</name>
</gene>
<dbReference type="GO" id="GO:0043565">
    <property type="term" value="F:sequence-specific DNA binding"/>
    <property type="evidence" value="ECO:0007669"/>
    <property type="project" value="InterPro"/>
</dbReference>
<evidence type="ECO:0000256" key="2">
    <source>
        <dbReference type="ARBA" id="ARBA00022840"/>
    </source>
</evidence>
<evidence type="ECO:0000256" key="3">
    <source>
        <dbReference type="ARBA" id="ARBA00023015"/>
    </source>
</evidence>
<keyword evidence="7" id="KW-1185">Reference proteome</keyword>
<keyword evidence="2" id="KW-0067">ATP-binding</keyword>
<dbReference type="InterPro" id="IPR027417">
    <property type="entry name" value="P-loop_NTPase"/>
</dbReference>
<dbReference type="Pfam" id="PF02954">
    <property type="entry name" value="HTH_8"/>
    <property type="match status" value="1"/>
</dbReference>
<dbReference type="EMBL" id="FNQE01000002">
    <property type="protein sequence ID" value="SDY54302.1"/>
    <property type="molecule type" value="Genomic_DNA"/>
</dbReference>
<dbReference type="Gene3D" id="1.10.8.60">
    <property type="match status" value="1"/>
</dbReference>
<reference evidence="6 7" key="1">
    <citation type="submission" date="2016-10" db="EMBL/GenBank/DDBJ databases">
        <authorList>
            <person name="de Groot N.N."/>
        </authorList>
    </citation>
    <scope>NUCLEOTIDE SEQUENCE [LARGE SCALE GENOMIC DNA]</scope>
    <source>
        <strain evidence="6 7">DSM 21650</strain>
    </source>
</reference>
<dbReference type="Gene3D" id="3.40.50.2300">
    <property type="match status" value="1"/>
</dbReference>
<dbReference type="PROSITE" id="PS50045">
    <property type="entry name" value="SIGMA54_INTERACT_4"/>
    <property type="match status" value="1"/>
</dbReference>
<dbReference type="SUPFAM" id="SSF46689">
    <property type="entry name" value="Homeodomain-like"/>
    <property type="match status" value="1"/>
</dbReference>
<dbReference type="SUPFAM" id="SSF52540">
    <property type="entry name" value="P-loop containing nucleoside triphosphate hydrolases"/>
    <property type="match status" value="1"/>
</dbReference>
<dbReference type="InterPro" id="IPR002197">
    <property type="entry name" value="HTH_Fis"/>
</dbReference>
<dbReference type="Pfam" id="PF00158">
    <property type="entry name" value="Sigma54_activat"/>
    <property type="match status" value="1"/>
</dbReference>
<feature type="domain" description="Sigma-54 factor interaction" evidence="5">
    <location>
        <begin position="328"/>
        <end position="554"/>
    </location>
</feature>
<dbReference type="PROSITE" id="PS00688">
    <property type="entry name" value="SIGMA54_INTERACT_3"/>
    <property type="match status" value="1"/>
</dbReference>
<evidence type="ECO:0000313" key="7">
    <source>
        <dbReference type="Proteomes" id="UP000198625"/>
    </source>
</evidence>
<accession>A0A1H3KQ58</accession>
<dbReference type="SMART" id="SM00382">
    <property type="entry name" value="AAA"/>
    <property type="match status" value="1"/>
</dbReference>
<keyword evidence="1" id="KW-0547">Nucleotide-binding</keyword>
<dbReference type="AlphaFoldDB" id="A0A1H3KQ58"/>
<organism evidence="6 7">
    <name type="scientific">Proteiniborus ethanoligenes</name>
    <dbReference type="NCBI Taxonomy" id="415015"/>
    <lineage>
        <taxon>Bacteria</taxon>
        <taxon>Bacillati</taxon>
        <taxon>Bacillota</taxon>
        <taxon>Clostridia</taxon>
        <taxon>Eubacteriales</taxon>
        <taxon>Proteiniborus</taxon>
    </lineage>
</organism>
<evidence type="ECO:0000256" key="4">
    <source>
        <dbReference type="ARBA" id="ARBA00023163"/>
    </source>
</evidence>
<dbReference type="InterPro" id="IPR010524">
    <property type="entry name" value="Sig_transdc_resp-reg_PrpR_N"/>
</dbReference>